<gene>
    <name evidence="2" type="ORF">BYL167_LOCUS50973</name>
    <name evidence="3" type="ORF">SMN809_LOCUS58312</name>
</gene>
<dbReference type="EMBL" id="CAJOBI010218169">
    <property type="protein sequence ID" value="CAF5034728.1"/>
    <property type="molecule type" value="Genomic_DNA"/>
</dbReference>
<feature type="region of interest" description="Disordered" evidence="1">
    <location>
        <begin position="39"/>
        <end position="68"/>
    </location>
</feature>
<evidence type="ECO:0000256" key="1">
    <source>
        <dbReference type="SAM" id="MobiDB-lite"/>
    </source>
</evidence>
<feature type="non-terminal residue" evidence="3">
    <location>
        <position position="68"/>
    </location>
</feature>
<dbReference type="Proteomes" id="UP000676336">
    <property type="component" value="Unassembled WGS sequence"/>
</dbReference>
<feature type="non-terminal residue" evidence="3">
    <location>
        <position position="1"/>
    </location>
</feature>
<dbReference type="EMBL" id="CAJOBH010158794">
    <property type="protein sequence ID" value="CAF4871325.1"/>
    <property type="molecule type" value="Genomic_DNA"/>
</dbReference>
<dbReference type="AlphaFoldDB" id="A0A8S3DQC0"/>
<name>A0A8S3DQC0_9BILA</name>
<protein>
    <submittedName>
        <fullName evidence="3">Uncharacterized protein</fullName>
    </submittedName>
</protein>
<evidence type="ECO:0000313" key="3">
    <source>
        <dbReference type="EMBL" id="CAF5034728.1"/>
    </source>
</evidence>
<reference evidence="3" key="1">
    <citation type="submission" date="2021-02" db="EMBL/GenBank/DDBJ databases">
        <authorList>
            <person name="Nowell W R."/>
        </authorList>
    </citation>
    <scope>NUCLEOTIDE SEQUENCE</scope>
</reference>
<comment type="caution">
    <text evidence="3">The sequence shown here is derived from an EMBL/GenBank/DDBJ whole genome shotgun (WGS) entry which is preliminary data.</text>
</comment>
<proteinExistence type="predicted"/>
<accession>A0A8S3DQC0</accession>
<evidence type="ECO:0000313" key="4">
    <source>
        <dbReference type="Proteomes" id="UP000676336"/>
    </source>
</evidence>
<sequence length="68" mass="7393">GIIPAIKNDVDTIQVDKSKSIIPSFISAVTTRAQVKAQAQAQTQQIPPNNDSKSLNHELITDDPPQQE</sequence>
<organism evidence="3 4">
    <name type="scientific">Rotaria magnacalcarata</name>
    <dbReference type="NCBI Taxonomy" id="392030"/>
    <lineage>
        <taxon>Eukaryota</taxon>
        <taxon>Metazoa</taxon>
        <taxon>Spiralia</taxon>
        <taxon>Gnathifera</taxon>
        <taxon>Rotifera</taxon>
        <taxon>Eurotatoria</taxon>
        <taxon>Bdelloidea</taxon>
        <taxon>Philodinida</taxon>
        <taxon>Philodinidae</taxon>
        <taxon>Rotaria</taxon>
    </lineage>
</organism>
<evidence type="ECO:0000313" key="2">
    <source>
        <dbReference type="EMBL" id="CAF4871325.1"/>
    </source>
</evidence>
<dbReference type="Proteomes" id="UP000681967">
    <property type="component" value="Unassembled WGS sequence"/>
</dbReference>